<organism evidence="2 3">
    <name type="scientific">Dryococelus australis</name>
    <dbReference type="NCBI Taxonomy" id="614101"/>
    <lineage>
        <taxon>Eukaryota</taxon>
        <taxon>Metazoa</taxon>
        <taxon>Ecdysozoa</taxon>
        <taxon>Arthropoda</taxon>
        <taxon>Hexapoda</taxon>
        <taxon>Insecta</taxon>
        <taxon>Pterygota</taxon>
        <taxon>Neoptera</taxon>
        <taxon>Polyneoptera</taxon>
        <taxon>Phasmatodea</taxon>
        <taxon>Verophasmatodea</taxon>
        <taxon>Anareolatae</taxon>
        <taxon>Phasmatidae</taxon>
        <taxon>Eurycanthinae</taxon>
        <taxon>Dryococelus</taxon>
    </lineage>
</organism>
<comment type="caution">
    <text evidence="2">The sequence shown here is derived from an EMBL/GenBank/DDBJ whole genome shotgun (WGS) entry which is preliminary data.</text>
</comment>
<keyword evidence="3" id="KW-1185">Reference proteome</keyword>
<name>A0ABQ9HM15_9NEOP</name>
<reference evidence="2 3" key="1">
    <citation type="submission" date="2023-02" db="EMBL/GenBank/DDBJ databases">
        <title>LHISI_Scaffold_Assembly.</title>
        <authorList>
            <person name="Stuart O.P."/>
            <person name="Cleave R."/>
            <person name="Magrath M.J.L."/>
            <person name="Mikheyev A.S."/>
        </authorList>
    </citation>
    <scope>NUCLEOTIDE SEQUENCE [LARGE SCALE GENOMIC DNA]</scope>
    <source>
        <strain evidence="2">Daus_M_001</strain>
        <tissue evidence="2">Leg muscle</tissue>
    </source>
</reference>
<gene>
    <name evidence="2" type="ORF">PR048_011416</name>
</gene>
<evidence type="ECO:0000256" key="1">
    <source>
        <dbReference type="SAM" id="MobiDB-lite"/>
    </source>
</evidence>
<accession>A0ABQ9HM15</accession>
<protein>
    <submittedName>
        <fullName evidence="2">Uncharacterized protein</fullName>
    </submittedName>
</protein>
<evidence type="ECO:0000313" key="3">
    <source>
        <dbReference type="Proteomes" id="UP001159363"/>
    </source>
</evidence>
<feature type="compositionally biased region" description="Low complexity" evidence="1">
    <location>
        <begin position="85"/>
        <end position="96"/>
    </location>
</feature>
<sequence length="138" mass="16469">MSDEEFTDLLISQLPVNYQRQFSDNVYTDVSEFRYHLIRADQFERQTRVTNPPRDYDRPRQNPALPLYQPTNQPEYNNQPRPYHNQNNPPQKNNRNFRVNTYYRQDNGRVNNFAYREEVLSDKDGTGVVTITMGTDMT</sequence>
<feature type="compositionally biased region" description="Polar residues" evidence="1">
    <location>
        <begin position="69"/>
        <end position="80"/>
    </location>
</feature>
<proteinExistence type="predicted"/>
<feature type="region of interest" description="Disordered" evidence="1">
    <location>
        <begin position="41"/>
        <end position="96"/>
    </location>
</feature>
<dbReference type="EMBL" id="JARBHB010000004">
    <property type="protein sequence ID" value="KAJ8885220.1"/>
    <property type="molecule type" value="Genomic_DNA"/>
</dbReference>
<evidence type="ECO:0000313" key="2">
    <source>
        <dbReference type="EMBL" id="KAJ8885220.1"/>
    </source>
</evidence>
<dbReference type="Proteomes" id="UP001159363">
    <property type="component" value="Chromosome X"/>
</dbReference>